<dbReference type="AlphaFoldDB" id="A0A0F9NZ84"/>
<protein>
    <recommendedName>
        <fullName evidence="5">GntR C-terminal domain-containing protein</fullName>
    </recommendedName>
</protein>
<feature type="region of interest" description="Disordered" evidence="4">
    <location>
        <begin position="102"/>
        <end position="126"/>
    </location>
</feature>
<name>A0A0F9NZ84_9ZZZZ</name>
<keyword evidence="3" id="KW-0804">Transcription</keyword>
<feature type="domain" description="GntR C-terminal" evidence="5">
    <location>
        <begin position="1"/>
        <end position="97"/>
    </location>
</feature>
<evidence type="ECO:0000256" key="4">
    <source>
        <dbReference type="SAM" id="MobiDB-lite"/>
    </source>
</evidence>
<dbReference type="InterPro" id="IPR011711">
    <property type="entry name" value="GntR_C"/>
</dbReference>
<organism evidence="6">
    <name type="scientific">marine sediment metagenome</name>
    <dbReference type="NCBI Taxonomy" id="412755"/>
    <lineage>
        <taxon>unclassified sequences</taxon>
        <taxon>metagenomes</taxon>
        <taxon>ecological metagenomes</taxon>
    </lineage>
</organism>
<evidence type="ECO:0000256" key="3">
    <source>
        <dbReference type="ARBA" id="ARBA00023163"/>
    </source>
</evidence>
<dbReference type="SUPFAM" id="SSF48008">
    <property type="entry name" value="GntR ligand-binding domain-like"/>
    <property type="match status" value="1"/>
</dbReference>
<keyword evidence="2" id="KW-0238">DNA-binding</keyword>
<dbReference type="InterPro" id="IPR008920">
    <property type="entry name" value="TF_FadR/GntR_C"/>
</dbReference>
<dbReference type="Pfam" id="PF07729">
    <property type="entry name" value="FCD"/>
    <property type="match status" value="1"/>
</dbReference>
<evidence type="ECO:0000256" key="2">
    <source>
        <dbReference type="ARBA" id="ARBA00023125"/>
    </source>
</evidence>
<dbReference type="GO" id="GO:0003677">
    <property type="term" value="F:DNA binding"/>
    <property type="evidence" value="ECO:0007669"/>
    <property type="project" value="UniProtKB-KW"/>
</dbReference>
<evidence type="ECO:0000256" key="1">
    <source>
        <dbReference type="ARBA" id="ARBA00023015"/>
    </source>
</evidence>
<feature type="non-terminal residue" evidence="6">
    <location>
        <position position="1"/>
    </location>
</feature>
<sequence length="126" mass="13587">LEAIQSRHDAAVAASDLAAVFRSNADFHRALFALCPNQFLVSAIERAALQAHAVRFTAVQEPPALQRAQADHHAMLAAMRDADRQKLAALCREHLENALSARERMTRSLGDDPAAASGPGKPDSHD</sequence>
<keyword evidence="1" id="KW-0805">Transcription regulation</keyword>
<proteinExistence type="predicted"/>
<dbReference type="EMBL" id="LAZR01007232">
    <property type="protein sequence ID" value="KKM86572.1"/>
    <property type="molecule type" value="Genomic_DNA"/>
</dbReference>
<dbReference type="Gene3D" id="1.20.120.530">
    <property type="entry name" value="GntR ligand-binding domain-like"/>
    <property type="match status" value="1"/>
</dbReference>
<comment type="caution">
    <text evidence="6">The sequence shown here is derived from an EMBL/GenBank/DDBJ whole genome shotgun (WGS) entry which is preliminary data.</text>
</comment>
<evidence type="ECO:0000259" key="5">
    <source>
        <dbReference type="Pfam" id="PF07729"/>
    </source>
</evidence>
<accession>A0A0F9NZ84</accession>
<evidence type="ECO:0000313" key="6">
    <source>
        <dbReference type="EMBL" id="KKM86572.1"/>
    </source>
</evidence>
<reference evidence="6" key="1">
    <citation type="journal article" date="2015" name="Nature">
        <title>Complex archaea that bridge the gap between prokaryotes and eukaryotes.</title>
        <authorList>
            <person name="Spang A."/>
            <person name="Saw J.H."/>
            <person name="Jorgensen S.L."/>
            <person name="Zaremba-Niedzwiedzka K."/>
            <person name="Martijn J."/>
            <person name="Lind A.E."/>
            <person name="van Eijk R."/>
            <person name="Schleper C."/>
            <person name="Guy L."/>
            <person name="Ettema T.J."/>
        </authorList>
    </citation>
    <scope>NUCLEOTIDE SEQUENCE</scope>
</reference>
<gene>
    <name evidence="6" type="ORF">LCGC14_1277600</name>
</gene>